<reference evidence="1" key="2">
    <citation type="submission" date="2020-05" db="UniProtKB">
        <authorList>
            <consortium name="EnsemblMetazoa"/>
        </authorList>
    </citation>
    <scope>IDENTIFICATION</scope>
    <source>
        <strain evidence="1">MINIMUS1</strain>
    </source>
</reference>
<sequence length="401" mass="45060">MLPKDLPTFSGDPAEWAMFYSSYENTTKLCGFSNWENMIRLQKALKGPALEAARSRLVMPEMVPSVIEALRSRFGQPRHVINCMMEKLRRMPAPRLARPESIIQFNEAVQGMVAHMVAAGQNAHLTNPTLLDELVNKLPIEQQYLWTHETRTVEEPDLVKFSTFLEELGKDAAKLVVMDCSSLRSGDKNAVQRGHLHAHSEGSKPTATGNFNHICTICNKGGHDVTKCIQFRAMTVKERWQRARSLSFIVPVVLYGQKSTVTTFAFLDEGSSLTLVDEELAKQLGAEGPREPLCIRWTGDTTRVEESSCRVALKVGPIESAKRYTLNSVRTVPKLNLPRQSFTRRGEWEHLKGLPIVEYNDVQPRLMIGLDNLHLAVPIKTREGQPGDPVGVKTRLGWCVY</sequence>
<dbReference type="VEuPathDB" id="VectorBase:AMIN000069"/>
<dbReference type="PANTHER" id="PTHR47331">
    <property type="entry name" value="PHD-TYPE DOMAIN-CONTAINING PROTEIN"/>
    <property type="match status" value="1"/>
</dbReference>
<proteinExistence type="predicted"/>
<accession>A0A182VPU0</accession>
<reference evidence="2" key="1">
    <citation type="submission" date="2013-03" db="EMBL/GenBank/DDBJ databases">
        <title>The Genome Sequence of Anopheles minimus MINIMUS1.</title>
        <authorList>
            <consortium name="The Broad Institute Genomics Platform"/>
            <person name="Neafsey D.E."/>
            <person name="Walton C."/>
            <person name="Walker B."/>
            <person name="Young S.K."/>
            <person name="Zeng Q."/>
            <person name="Gargeya S."/>
            <person name="Fitzgerald M."/>
            <person name="Haas B."/>
            <person name="Abouelleil A."/>
            <person name="Allen A.W."/>
            <person name="Alvarado L."/>
            <person name="Arachchi H.M."/>
            <person name="Berlin A.M."/>
            <person name="Chapman S.B."/>
            <person name="Gainer-Dewar J."/>
            <person name="Goldberg J."/>
            <person name="Griggs A."/>
            <person name="Gujja S."/>
            <person name="Hansen M."/>
            <person name="Howarth C."/>
            <person name="Imamovic A."/>
            <person name="Ireland A."/>
            <person name="Larimer J."/>
            <person name="McCowan C."/>
            <person name="Murphy C."/>
            <person name="Pearson M."/>
            <person name="Poon T.W."/>
            <person name="Priest M."/>
            <person name="Roberts A."/>
            <person name="Saif S."/>
            <person name="Shea T."/>
            <person name="Sisk P."/>
            <person name="Sykes S."/>
            <person name="Wortman J."/>
            <person name="Nusbaum C."/>
            <person name="Birren B."/>
        </authorList>
    </citation>
    <scope>NUCLEOTIDE SEQUENCE [LARGE SCALE GENOMIC DNA]</scope>
    <source>
        <strain evidence="2">MINIMUS1</strain>
    </source>
</reference>
<protein>
    <recommendedName>
        <fullName evidence="3">Peptidase aspartic putative domain-containing protein</fullName>
    </recommendedName>
</protein>
<name>A0A182VPU0_9DIPT</name>
<dbReference type="Pfam" id="PF03564">
    <property type="entry name" value="DUF1759"/>
    <property type="match status" value="1"/>
</dbReference>
<keyword evidence="2" id="KW-1185">Reference proteome</keyword>
<evidence type="ECO:0000313" key="2">
    <source>
        <dbReference type="Proteomes" id="UP000075920"/>
    </source>
</evidence>
<evidence type="ECO:0000313" key="1">
    <source>
        <dbReference type="EnsemblMetazoa" id="AMIN000069-PA"/>
    </source>
</evidence>
<dbReference type="STRING" id="112268.A0A182VPU0"/>
<evidence type="ECO:0008006" key="3">
    <source>
        <dbReference type="Google" id="ProtNLM"/>
    </source>
</evidence>
<dbReference type="EnsemblMetazoa" id="AMIN000069-RA">
    <property type="protein sequence ID" value="AMIN000069-PA"/>
    <property type="gene ID" value="AMIN000069"/>
</dbReference>
<organism evidence="1 2">
    <name type="scientific">Anopheles minimus</name>
    <dbReference type="NCBI Taxonomy" id="112268"/>
    <lineage>
        <taxon>Eukaryota</taxon>
        <taxon>Metazoa</taxon>
        <taxon>Ecdysozoa</taxon>
        <taxon>Arthropoda</taxon>
        <taxon>Hexapoda</taxon>
        <taxon>Insecta</taxon>
        <taxon>Pterygota</taxon>
        <taxon>Neoptera</taxon>
        <taxon>Endopterygota</taxon>
        <taxon>Diptera</taxon>
        <taxon>Nematocera</taxon>
        <taxon>Culicoidea</taxon>
        <taxon>Culicidae</taxon>
        <taxon>Anophelinae</taxon>
        <taxon>Anopheles</taxon>
    </lineage>
</organism>
<dbReference type="Proteomes" id="UP000075920">
    <property type="component" value="Unassembled WGS sequence"/>
</dbReference>
<dbReference type="InterPro" id="IPR005312">
    <property type="entry name" value="DUF1759"/>
</dbReference>
<dbReference type="PANTHER" id="PTHR47331:SF5">
    <property type="entry name" value="RIBONUCLEASE H"/>
    <property type="match status" value="1"/>
</dbReference>
<dbReference type="AlphaFoldDB" id="A0A182VPU0"/>